<dbReference type="GO" id="GO:0008703">
    <property type="term" value="F:5-amino-6-(5-phosphoribosylamino)uracil reductase activity"/>
    <property type="evidence" value="ECO:0007669"/>
    <property type="project" value="InterPro"/>
</dbReference>
<evidence type="ECO:0000256" key="3">
    <source>
        <dbReference type="ARBA" id="ARBA00023002"/>
    </source>
</evidence>
<dbReference type="InParanoid" id="F7PUF0"/>
<accession>F7PUF0</accession>
<dbReference type="GO" id="GO:0009231">
    <property type="term" value="P:riboflavin biosynthetic process"/>
    <property type="evidence" value="ECO:0007669"/>
    <property type="project" value="InterPro"/>
</dbReference>
<reference evidence="5 6" key="2">
    <citation type="journal article" date="2013" name="PLoS ONE">
        <title>INDIGO - INtegrated Data Warehouse of MIcrobial GenOmes with Examples from the Red Sea Extremophiles.</title>
        <authorList>
            <person name="Alam I."/>
            <person name="Antunes A."/>
            <person name="Kamau A.A."/>
            <person name="Ba Alawi W."/>
            <person name="Kalkatawi M."/>
            <person name="Stingl U."/>
            <person name="Bajic V.B."/>
        </authorList>
    </citation>
    <scope>NUCLEOTIDE SEQUENCE [LARGE SCALE GENOMIC DNA]</scope>
    <source>
        <strain evidence="5 6">SSD-17B</strain>
    </source>
</reference>
<evidence type="ECO:0000256" key="2">
    <source>
        <dbReference type="ARBA" id="ARBA00022857"/>
    </source>
</evidence>
<comment type="pathway">
    <text evidence="1">Cofactor biosynthesis; riboflavin biosynthesis.</text>
</comment>
<evidence type="ECO:0000313" key="6">
    <source>
        <dbReference type="Proteomes" id="UP000005707"/>
    </source>
</evidence>
<dbReference type="SUPFAM" id="SSF53597">
    <property type="entry name" value="Dihydrofolate reductase-like"/>
    <property type="match status" value="1"/>
</dbReference>
<sequence length="247" mass="28734">MDRPKIIILVSPSVDGRIALGPNRTLIDELEDSRQFEEHPWTEIEEKIRMLHHPKADMLGSYSYIKKDEPLKPLPHYEGDASRLYKDFFNEQNIKKKNRWNIIVDGRGRIRTFKKDPNNQQRLHLVTSQVPADYLYFLQQNKVPYLIAGKERVDLKVAFKKLKEHCGITELLHTSGGKLAGALLRDGMVDEINLIINPRIIGGFKTPTLFESLDLEDDQHPTDLVLITNKTLKNDFIWLQYRVKHNN</sequence>
<gene>
    <name evidence="5" type="ORF">HLPCO_002260</name>
</gene>
<evidence type="ECO:0000259" key="4">
    <source>
        <dbReference type="Pfam" id="PF01872"/>
    </source>
</evidence>
<evidence type="ECO:0000313" key="5">
    <source>
        <dbReference type="EMBL" id="ERJ11777.1"/>
    </source>
</evidence>
<dbReference type="Pfam" id="PF01872">
    <property type="entry name" value="RibD_C"/>
    <property type="match status" value="1"/>
</dbReference>
<keyword evidence="2" id="KW-0521">NADP</keyword>
<keyword evidence="6" id="KW-1185">Reference proteome</keyword>
<dbReference type="STRING" id="1033810.HLPCO_002260"/>
<dbReference type="eggNOG" id="COG1985">
    <property type="taxonomic scope" value="Bacteria"/>
</dbReference>
<dbReference type="PANTHER" id="PTHR38011">
    <property type="entry name" value="DIHYDROFOLATE REDUCTASE FAMILY PROTEIN (AFU_ORTHOLOGUE AFUA_8G06820)"/>
    <property type="match status" value="1"/>
</dbReference>
<dbReference type="EMBL" id="AFNU02000008">
    <property type="protein sequence ID" value="ERJ11777.1"/>
    <property type="molecule type" value="Genomic_DNA"/>
</dbReference>
<reference evidence="5 6" key="1">
    <citation type="journal article" date="2011" name="J. Bacteriol.">
        <title>Genome sequence of Haloplasma contractile, an unusual contractile bacterium from a deep-sea anoxic brine lake.</title>
        <authorList>
            <person name="Antunes A."/>
            <person name="Alam I."/>
            <person name="El Dorry H."/>
            <person name="Siam R."/>
            <person name="Robertson A."/>
            <person name="Bajic V.B."/>
            <person name="Stingl U."/>
        </authorList>
    </citation>
    <scope>NUCLEOTIDE SEQUENCE [LARGE SCALE GENOMIC DNA]</scope>
    <source>
        <strain evidence="5 6">SSD-17B</strain>
    </source>
</reference>
<dbReference type="OrthoDB" id="9800865at2"/>
<comment type="caution">
    <text evidence="5">The sequence shown here is derived from an EMBL/GenBank/DDBJ whole genome shotgun (WGS) entry which is preliminary data.</text>
</comment>
<dbReference type="InterPro" id="IPR050765">
    <property type="entry name" value="Riboflavin_Biosynth_HTPR"/>
</dbReference>
<proteinExistence type="predicted"/>
<dbReference type="PANTHER" id="PTHR38011:SF7">
    <property type="entry name" value="2,5-DIAMINO-6-RIBOSYLAMINO-4(3H)-PYRIMIDINONE 5'-PHOSPHATE REDUCTASE"/>
    <property type="match status" value="1"/>
</dbReference>
<dbReference type="RefSeq" id="WP_008825354.1">
    <property type="nucleotide sequence ID" value="NZ_AFNU02000008.1"/>
</dbReference>
<dbReference type="Proteomes" id="UP000005707">
    <property type="component" value="Unassembled WGS sequence"/>
</dbReference>
<evidence type="ECO:0000256" key="1">
    <source>
        <dbReference type="ARBA" id="ARBA00005104"/>
    </source>
</evidence>
<organism evidence="5 6">
    <name type="scientific">Haloplasma contractile SSD-17B</name>
    <dbReference type="NCBI Taxonomy" id="1033810"/>
    <lineage>
        <taxon>Bacteria</taxon>
        <taxon>Bacillati</taxon>
        <taxon>Mycoplasmatota</taxon>
        <taxon>Mollicutes</taxon>
        <taxon>Haloplasmatales</taxon>
        <taxon>Haloplasmataceae</taxon>
        <taxon>Haloplasma</taxon>
    </lineage>
</organism>
<keyword evidence="3 5" id="KW-0560">Oxidoreductase</keyword>
<dbReference type="EC" id="1.1.1.302" evidence="5"/>
<protein>
    <submittedName>
        <fullName evidence="5">Riboflavin biosynthesis protein RibD</fullName>
        <ecNumber evidence="5">1.1.1.302</ecNumber>
    </submittedName>
</protein>
<feature type="domain" description="Bacterial bifunctional deaminase-reductase C-terminal" evidence="4">
    <location>
        <begin position="4"/>
        <end position="222"/>
    </location>
</feature>
<name>F7PUF0_9MOLU</name>
<dbReference type="InterPro" id="IPR024072">
    <property type="entry name" value="DHFR-like_dom_sf"/>
</dbReference>
<dbReference type="AlphaFoldDB" id="F7PUF0"/>
<dbReference type="Gene3D" id="3.40.430.10">
    <property type="entry name" value="Dihydrofolate Reductase, subunit A"/>
    <property type="match status" value="1"/>
</dbReference>
<dbReference type="InterPro" id="IPR002734">
    <property type="entry name" value="RibDG_C"/>
</dbReference>